<dbReference type="Proteomes" id="UP001334248">
    <property type="component" value="Unassembled WGS sequence"/>
</dbReference>
<gene>
    <name evidence="2" type="ORF">PMZ80_002544</name>
</gene>
<evidence type="ECO:0000313" key="3">
    <source>
        <dbReference type="Proteomes" id="UP001334248"/>
    </source>
</evidence>
<evidence type="ECO:0000313" key="2">
    <source>
        <dbReference type="EMBL" id="KAK5945340.1"/>
    </source>
</evidence>
<proteinExistence type="predicted"/>
<accession>A0ABR0RXM6</accession>
<comment type="caution">
    <text evidence="2">The sequence shown here is derived from an EMBL/GenBank/DDBJ whole genome shotgun (WGS) entry which is preliminary data.</text>
</comment>
<protein>
    <submittedName>
        <fullName evidence="2">Uncharacterized protein</fullName>
    </submittedName>
</protein>
<name>A0ABR0RXM6_9EURO</name>
<sequence>MDSVRVYCAIVKRAPFEYEGYDLQVDRIPRCPSSDLHALLTWVDKGLVLTKKGKPRVHQPPPHKDKPAEFYHAQCIHYGIKPFKTKPAAKRALLEAFRAQGGRLAVPQSTVDIEQELKKEFAEANATAKKKHEADKLERQEQSRKKQAKRKREEDSLIEEVSAASAKRVKQKPLDVQAIPGPYTVAAPYLSEMYGSSDEDGYCMNLAPLGPNTIYGYFDFGAFEGFMRSITINKNTRTIKFQWRGRETGEGESTFGDDNIVQLKFLDDNSFEGHAVGDCFERCEIYGERDVGVPWDANALAWKHEYDSLDEENYERDRVARWH</sequence>
<dbReference type="GeneID" id="89995993"/>
<dbReference type="EMBL" id="JAVHJV010000002">
    <property type="protein sequence ID" value="KAK5945340.1"/>
    <property type="molecule type" value="Genomic_DNA"/>
</dbReference>
<feature type="compositionally biased region" description="Basic and acidic residues" evidence="1">
    <location>
        <begin position="132"/>
        <end position="144"/>
    </location>
</feature>
<organism evidence="2 3">
    <name type="scientific">Knufia obscura</name>
    <dbReference type="NCBI Taxonomy" id="1635080"/>
    <lineage>
        <taxon>Eukaryota</taxon>
        <taxon>Fungi</taxon>
        <taxon>Dikarya</taxon>
        <taxon>Ascomycota</taxon>
        <taxon>Pezizomycotina</taxon>
        <taxon>Eurotiomycetes</taxon>
        <taxon>Chaetothyriomycetidae</taxon>
        <taxon>Chaetothyriales</taxon>
        <taxon>Trichomeriaceae</taxon>
        <taxon>Knufia</taxon>
    </lineage>
</organism>
<feature type="region of interest" description="Disordered" evidence="1">
    <location>
        <begin position="124"/>
        <end position="160"/>
    </location>
</feature>
<reference evidence="2 3" key="1">
    <citation type="journal article" date="2023" name="Res Sq">
        <title>Genomic and morphological characterization of Knufia obscura isolated from the Mars 2020 spacecraft assembly facility.</title>
        <authorList>
            <person name="Chander A.M."/>
            <person name="Teixeira M.M."/>
            <person name="Singh N.K."/>
            <person name="Williams M.P."/>
            <person name="Parker C.W."/>
            <person name="Leo P."/>
            <person name="Stajich J.E."/>
            <person name="Torok T."/>
            <person name="Tighe S."/>
            <person name="Mason C.E."/>
            <person name="Venkateswaran K."/>
        </authorList>
    </citation>
    <scope>NUCLEOTIDE SEQUENCE [LARGE SCALE GENOMIC DNA]</scope>
    <source>
        <strain evidence="2 3">CCFEE 5817</strain>
    </source>
</reference>
<dbReference type="RefSeq" id="XP_064733430.1">
    <property type="nucleotide sequence ID" value="XM_064870977.1"/>
</dbReference>
<keyword evidence="3" id="KW-1185">Reference proteome</keyword>
<evidence type="ECO:0000256" key="1">
    <source>
        <dbReference type="SAM" id="MobiDB-lite"/>
    </source>
</evidence>